<proteinExistence type="inferred from homology"/>
<dbReference type="OrthoDB" id="10248475at2759"/>
<evidence type="ECO:0000256" key="5">
    <source>
        <dbReference type="ARBA" id="ARBA00023239"/>
    </source>
</evidence>
<dbReference type="PANTHER" id="PTHR11002:SF76">
    <property type="entry name" value="CARBONIC ANHYDRASE"/>
    <property type="match status" value="1"/>
</dbReference>
<dbReference type="GO" id="GO:0034599">
    <property type="term" value="P:cellular response to oxidative stress"/>
    <property type="evidence" value="ECO:0007669"/>
    <property type="project" value="TreeGrafter"/>
</dbReference>
<feature type="binding site" evidence="7">
    <location>
        <position position="88"/>
    </location>
    <ligand>
        <name>Zn(2+)</name>
        <dbReference type="ChEBI" id="CHEBI:29105"/>
    </ligand>
</feature>
<comment type="function">
    <text evidence="8">Reversible hydration of carbon dioxide.</text>
</comment>
<evidence type="ECO:0000256" key="4">
    <source>
        <dbReference type="ARBA" id="ARBA00022833"/>
    </source>
</evidence>
<keyword evidence="3 7" id="KW-0479">Metal-binding</keyword>
<name>A0A511KPC4_RHOTO</name>
<dbReference type="EMBL" id="BJWK01000019">
    <property type="protein sequence ID" value="GEM12220.1"/>
    <property type="molecule type" value="Genomic_DNA"/>
</dbReference>
<dbReference type="Gene3D" id="3.40.1050.10">
    <property type="entry name" value="Carbonic anhydrase"/>
    <property type="match status" value="1"/>
</dbReference>
<dbReference type="SUPFAM" id="SSF53056">
    <property type="entry name" value="beta-carbonic anhydrase, cab"/>
    <property type="match status" value="1"/>
</dbReference>
<evidence type="ECO:0000256" key="8">
    <source>
        <dbReference type="RuleBase" id="RU003956"/>
    </source>
</evidence>
<accession>A0A511KPC4</accession>
<comment type="cofactor">
    <cofactor evidence="7">
        <name>Zn(2+)</name>
        <dbReference type="ChEBI" id="CHEBI:29105"/>
    </cofactor>
    <text evidence="7">Binds 1 zinc ion per subunit.</text>
</comment>
<feature type="binding site" evidence="7">
    <location>
        <position position="46"/>
    </location>
    <ligand>
        <name>Zn(2+)</name>
        <dbReference type="ChEBI" id="CHEBI:29105"/>
    </ligand>
</feature>
<evidence type="ECO:0000256" key="3">
    <source>
        <dbReference type="ARBA" id="ARBA00022723"/>
    </source>
</evidence>
<comment type="similarity">
    <text evidence="1 8">Belongs to the beta-class carbonic anhydrase family.</text>
</comment>
<comment type="caution">
    <text evidence="9">The sequence shown here is derived from an EMBL/GenBank/DDBJ whole genome shotgun (WGS) entry which is preliminary data.</text>
</comment>
<dbReference type="AlphaFoldDB" id="A0A511KPC4"/>
<dbReference type="GO" id="GO:0008270">
    <property type="term" value="F:zinc ion binding"/>
    <property type="evidence" value="ECO:0007669"/>
    <property type="project" value="UniProtKB-UniRule"/>
</dbReference>
<sequence>MSSSTQLLTSILEANETYAEAFARSDPALLKKLAKGQSPRIFWLGCSDSRRNIAQCFHQGDLSASAALAYAVHVLKVEAIIVCGHTGCGGVKAGMQAAVESKEREDKGEKVEPPKPGSVEDTIAKWIAPIKSLASSQLPSCSSDPLEALELAHLTDSHVRDTVKAVADSDIVRAAWDEGMDLSVHGWVYHVATAKLRDLDCGWKGVGIRADSLSRPSTYAESEPRE</sequence>
<dbReference type="InterPro" id="IPR036874">
    <property type="entry name" value="Carbonic_anhydrase_sf"/>
</dbReference>
<feature type="binding site" evidence="7">
    <location>
        <position position="48"/>
    </location>
    <ligand>
        <name>Zn(2+)</name>
        <dbReference type="ChEBI" id="CHEBI:29105"/>
    </ligand>
</feature>
<dbReference type="GO" id="GO:0004089">
    <property type="term" value="F:carbonate dehydratase activity"/>
    <property type="evidence" value="ECO:0007669"/>
    <property type="project" value="UniProtKB-UniRule"/>
</dbReference>
<dbReference type="InterPro" id="IPR001765">
    <property type="entry name" value="Carbonic_anhydrase"/>
</dbReference>
<gene>
    <name evidence="9" type="ORF">Rt10032_c19g6237</name>
</gene>
<comment type="catalytic activity">
    <reaction evidence="6 8">
        <text>hydrogencarbonate + H(+) = CO2 + H2O</text>
        <dbReference type="Rhea" id="RHEA:10748"/>
        <dbReference type="ChEBI" id="CHEBI:15377"/>
        <dbReference type="ChEBI" id="CHEBI:15378"/>
        <dbReference type="ChEBI" id="CHEBI:16526"/>
        <dbReference type="ChEBI" id="CHEBI:17544"/>
        <dbReference type="EC" id="4.2.1.1"/>
    </reaction>
</comment>
<evidence type="ECO:0000256" key="7">
    <source>
        <dbReference type="PIRSR" id="PIRSR601765-1"/>
    </source>
</evidence>
<keyword evidence="4 7" id="KW-0862">Zinc</keyword>
<dbReference type="EC" id="4.2.1.1" evidence="2 8"/>
<evidence type="ECO:0000256" key="1">
    <source>
        <dbReference type="ARBA" id="ARBA00006217"/>
    </source>
</evidence>
<evidence type="ECO:0000313" key="10">
    <source>
        <dbReference type="Proteomes" id="UP000321518"/>
    </source>
</evidence>
<evidence type="ECO:0000256" key="2">
    <source>
        <dbReference type="ARBA" id="ARBA00012925"/>
    </source>
</evidence>
<dbReference type="GO" id="GO:0071244">
    <property type="term" value="P:cellular response to carbon dioxide"/>
    <property type="evidence" value="ECO:0007669"/>
    <property type="project" value="TreeGrafter"/>
</dbReference>
<evidence type="ECO:0000313" key="9">
    <source>
        <dbReference type="EMBL" id="GEM12220.1"/>
    </source>
</evidence>
<dbReference type="SMART" id="SM00947">
    <property type="entry name" value="Pro_CA"/>
    <property type="match status" value="1"/>
</dbReference>
<protein>
    <recommendedName>
        <fullName evidence="2 8">Carbonic anhydrase</fullName>
        <ecNumber evidence="2 8">4.2.1.1</ecNumber>
    </recommendedName>
    <alternativeName>
        <fullName evidence="8">Carbonate dehydratase</fullName>
    </alternativeName>
</protein>
<evidence type="ECO:0000256" key="6">
    <source>
        <dbReference type="ARBA" id="ARBA00048348"/>
    </source>
</evidence>
<feature type="binding site" evidence="7">
    <location>
        <position position="85"/>
    </location>
    <ligand>
        <name>Zn(2+)</name>
        <dbReference type="ChEBI" id="CHEBI:29105"/>
    </ligand>
</feature>
<reference evidence="9 10" key="1">
    <citation type="submission" date="2019-07" db="EMBL/GenBank/DDBJ databases">
        <title>Rhodotorula toruloides NBRC10032 genome sequencing.</title>
        <authorList>
            <person name="Shida Y."/>
            <person name="Takaku H."/>
            <person name="Ogasawara W."/>
            <person name="Mori K."/>
        </authorList>
    </citation>
    <scope>NUCLEOTIDE SEQUENCE [LARGE SCALE GENOMIC DNA]</scope>
    <source>
        <strain evidence="9 10">NBRC10032</strain>
    </source>
</reference>
<keyword evidence="5 8" id="KW-0456">Lyase</keyword>
<organism evidence="9 10">
    <name type="scientific">Rhodotorula toruloides</name>
    <name type="common">Yeast</name>
    <name type="synonym">Rhodosporidium toruloides</name>
    <dbReference type="NCBI Taxonomy" id="5286"/>
    <lineage>
        <taxon>Eukaryota</taxon>
        <taxon>Fungi</taxon>
        <taxon>Dikarya</taxon>
        <taxon>Basidiomycota</taxon>
        <taxon>Pucciniomycotina</taxon>
        <taxon>Microbotryomycetes</taxon>
        <taxon>Sporidiobolales</taxon>
        <taxon>Sporidiobolaceae</taxon>
        <taxon>Rhodotorula</taxon>
    </lineage>
</organism>
<dbReference type="Proteomes" id="UP000321518">
    <property type="component" value="Unassembled WGS sequence"/>
</dbReference>
<dbReference type="Pfam" id="PF00484">
    <property type="entry name" value="Pro_CA"/>
    <property type="match status" value="1"/>
</dbReference>
<dbReference type="PANTHER" id="PTHR11002">
    <property type="entry name" value="CARBONIC ANHYDRASE"/>
    <property type="match status" value="1"/>
</dbReference>